<reference evidence="1" key="1">
    <citation type="journal article" date="2019" name="bioRxiv">
        <title>The Genome of the Zebra Mussel, Dreissena polymorpha: A Resource for Invasive Species Research.</title>
        <authorList>
            <person name="McCartney M.A."/>
            <person name="Auch B."/>
            <person name="Kono T."/>
            <person name="Mallez S."/>
            <person name="Zhang Y."/>
            <person name="Obille A."/>
            <person name="Becker A."/>
            <person name="Abrahante J.E."/>
            <person name="Garbe J."/>
            <person name="Badalamenti J.P."/>
            <person name="Herman A."/>
            <person name="Mangelson H."/>
            <person name="Liachko I."/>
            <person name="Sullivan S."/>
            <person name="Sone E.D."/>
            <person name="Koren S."/>
            <person name="Silverstein K.A.T."/>
            <person name="Beckman K.B."/>
            <person name="Gohl D.M."/>
        </authorList>
    </citation>
    <scope>NUCLEOTIDE SEQUENCE</scope>
    <source>
        <strain evidence="1">Duluth1</strain>
        <tissue evidence="1">Whole animal</tissue>
    </source>
</reference>
<proteinExistence type="predicted"/>
<dbReference type="EMBL" id="JAIWYP010000014">
    <property type="protein sequence ID" value="KAH3709718.1"/>
    <property type="molecule type" value="Genomic_DNA"/>
</dbReference>
<accession>A0A9D3YYJ9</accession>
<gene>
    <name evidence="1" type="ORF">DPMN_069181</name>
</gene>
<sequence>MSNFVGLIYNVIIQTSECWQKCLQNEACRSERSGLLSGYMANRLMSILQDINERAGRPLTKDMTERRLTLLERQASHPWQLRT</sequence>
<evidence type="ECO:0000313" key="2">
    <source>
        <dbReference type="Proteomes" id="UP000828390"/>
    </source>
</evidence>
<keyword evidence="2" id="KW-1185">Reference proteome</keyword>
<comment type="caution">
    <text evidence="1">The sequence shown here is derived from an EMBL/GenBank/DDBJ whole genome shotgun (WGS) entry which is preliminary data.</text>
</comment>
<protein>
    <submittedName>
        <fullName evidence="1">Uncharacterized protein</fullName>
    </submittedName>
</protein>
<evidence type="ECO:0000313" key="1">
    <source>
        <dbReference type="EMBL" id="KAH3709718.1"/>
    </source>
</evidence>
<dbReference type="AlphaFoldDB" id="A0A9D3YYJ9"/>
<dbReference type="Proteomes" id="UP000828390">
    <property type="component" value="Unassembled WGS sequence"/>
</dbReference>
<reference evidence="1" key="2">
    <citation type="submission" date="2020-11" db="EMBL/GenBank/DDBJ databases">
        <authorList>
            <person name="McCartney M.A."/>
            <person name="Auch B."/>
            <person name="Kono T."/>
            <person name="Mallez S."/>
            <person name="Becker A."/>
            <person name="Gohl D.M."/>
            <person name="Silverstein K.A.T."/>
            <person name="Koren S."/>
            <person name="Bechman K.B."/>
            <person name="Herman A."/>
            <person name="Abrahante J.E."/>
            <person name="Garbe J."/>
        </authorList>
    </citation>
    <scope>NUCLEOTIDE SEQUENCE</scope>
    <source>
        <strain evidence="1">Duluth1</strain>
        <tissue evidence="1">Whole animal</tissue>
    </source>
</reference>
<name>A0A9D3YYJ9_DREPO</name>
<organism evidence="1 2">
    <name type="scientific">Dreissena polymorpha</name>
    <name type="common">Zebra mussel</name>
    <name type="synonym">Mytilus polymorpha</name>
    <dbReference type="NCBI Taxonomy" id="45954"/>
    <lineage>
        <taxon>Eukaryota</taxon>
        <taxon>Metazoa</taxon>
        <taxon>Spiralia</taxon>
        <taxon>Lophotrochozoa</taxon>
        <taxon>Mollusca</taxon>
        <taxon>Bivalvia</taxon>
        <taxon>Autobranchia</taxon>
        <taxon>Heteroconchia</taxon>
        <taxon>Euheterodonta</taxon>
        <taxon>Imparidentia</taxon>
        <taxon>Neoheterodontei</taxon>
        <taxon>Myida</taxon>
        <taxon>Dreissenoidea</taxon>
        <taxon>Dreissenidae</taxon>
        <taxon>Dreissena</taxon>
    </lineage>
</organism>